<dbReference type="eggNOG" id="COG2378">
    <property type="taxonomic scope" value="Bacteria"/>
</dbReference>
<keyword evidence="2" id="KW-0804">Transcription</keyword>
<gene>
    <name evidence="4" type="ordered locus">Amet_3818</name>
</gene>
<sequence length="115" mass="13082">MKRLFEIVYILLSKGRVTAKELSERFEVSQRTIYRDLESLSIAGIPVYTEKGRRGGISLLPEFTLNRSLLTEQEQEEIISALQALEAVKPKETTQVLTKLSAAFNLIQQEVPYPL</sequence>
<dbReference type="SUPFAM" id="SSF46785">
    <property type="entry name" value="Winged helix' DNA-binding domain"/>
    <property type="match status" value="1"/>
</dbReference>
<dbReference type="PROSITE" id="PS51000">
    <property type="entry name" value="HTH_DEOR_2"/>
    <property type="match status" value="1"/>
</dbReference>
<dbReference type="Gene3D" id="1.10.10.10">
    <property type="entry name" value="Winged helix-like DNA-binding domain superfamily/Winged helix DNA-binding domain"/>
    <property type="match status" value="1"/>
</dbReference>
<dbReference type="Pfam" id="PF08279">
    <property type="entry name" value="HTH_11"/>
    <property type="match status" value="1"/>
</dbReference>
<dbReference type="InterPro" id="IPR036388">
    <property type="entry name" value="WH-like_DNA-bd_sf"/>
</dbReference>
<accession>A6TUR8</accession>
<dbReference type="Proteomes" id="UP000001572">
    <property type="component" value="Chromosome"/>
</dbReference>
<proteinExistence type="predicted"/>
<dbReference type="HOGENOM" id="CLU_041141_9_1_9"/>
<dbReference type="InterPro" id="IPR051534">
    <property type="entry name" value="CBASS_pafABC_assoc_protein"/>
</dbReference>
<dbReference type="InterPro" id="IPR036390">
    <property type="entry name" value="WH_DNA-bd_sf"/>
</dbReference>
<evidence type="ECO:0000256" key="2">
    <source>
        <dbReference type="ARBA" id="ARBA00023163"/>
    </source>
</evidence>
<feature type="domain" description="HTH deoR-type" evidence="3">
    <location>
        <begin position="1"/>
        <end position="55"/>
    </location>
</feature>
<evidence type="ECO:0000259" key="3">
    <source>
        <dbReference type="PROSITE" id="PS51000"/>
    </source>
</evidence>
<evidence type="ECO:0000256" key="1">
    <source>
        <dbReference type="ARBA" id="ARBA00023015"/>
    </source>
</evidence>
<dbReference type="InterPro" id="IPR001034">
    <property type="entry name" value="DeoR_HTH"/>
</dbReference>
<protein>
    <submittedName>
        <fullName evidence="4">Helix-turn-helix, type 11 domain protein</fullName>
    </submittedName>
</protein>
<keyword evidence="5" id="KW-1185">Reference proteome</keyword>
<name>A6TUR8_ALKMQ</name>
<dbReference type="InterPro" id="IPR013196">
    <property type="entry name" value="HTH_11"/>
</dbReference>
<evidence type="ECO:0000313" key="5">
    <source>
        <dbReference type="Proteomes" id="UP000001572"/>
    </source>
</evidence>
<dbReference type="PANTHER" id="PTHR34580:SF1">
    <property type="entry name" value="PROTEIN PAFC"/>
    <property type="match status" value="1"/>
</dbReference>
<reference evidence="5" key="1">
    <citation type="journal article" date="2016" name="Genome Announc.">
        <title>Complete genome sequence of Alkaliphilus metalliredigens strain QYMF, an alkaliphilic and metal-reducing bacterium isolated from borax-contaminated leachate ponds.</title>
        <authorList>
            <person name="Hwang C."/>
            <person name="Copeland A."/>
            <person name="Lucas S."/>
            <person name="Lapidus A."/>
            <person name="Barry K."/>
            <person name="Detter J.C."/>
            <person name="Glavina Del Rio T."/>
            <person name="Hammon N."/>
            <person name="Israni S."/>
            <person name="Dalin E."/>
            <person name="Tice H."/>
            <person name="Pitluck S."/>
            <person name="Chertkov O."/>
            <person name="Brettin T."/>
            <person name="Bruce D."/>
            <person name="Han C."/>
            <person name="Schmutz J."/>
            <person name="Larimer F."/>
            <person name="Land M.L."/>
            <person name="Hauser L."/>
            <person name="Kyrpides N."/>
            <person name="Mikhailova N."/>
            <person name="Ye Q."/>
            <person name="Zhou J."/>
            <person name="Richardson P."/>
            <person name="Fields M.W."/>
        </authorList>
    </citation>
    <scope>NUCLEOTIDE SEQUENCE [LARGE SCALE GENOMIC DNA]</scope>
    <source>
        <strain evidence="5">QYMF</strain>
    </source>
</reference>
<dbReference type="GO" id="GO:0003700">
    <property type="term" value="F:DNA-binding transcription factor activity"/>
    <property type="evidence" value="ECO:0007669"/>
    <property type="project" value="InterPro"/>
</dbReference>
<dbReference type="KEGG" id="amt:Amet_3818"/>
<dbReference type="PANTHER" id="PTHR34580">
    <property type="match status" value="1"/>
</dbReference>
<organism evidence="4 5">
    <name type="scientific">Alkaliphilus metalliredigens (strain QYMF)</name>
    <dbReference type="NCBI Taxonomy" id="293826"/>
    <lineage>
        <taxon>Bacteria</taxon>
        <taxon>Bacillati</taxon>
        <taxon>Bacillota</taxon>
        <taxon>Clostridia</taxon>
        <taxon>Peptostreptococcales</taxon>
        <taxon>Natronincolaceae</taxon>
        <taxon>Alkaliphilus</taxon>
    </lineage>
</organism>
<evidence type="ECO:0000313" key="4">
    <source>
        <dbReference type="EMBL" id="ABR49936.1"/>
    </source>
</evidence>
<dbReference type="RefSeq" id="WP_012064895.1">
    <property type="nucleotide sequence ID" value="NC_009633.1"/>
</dbReference>
<keyword evidence="1" id="KW-0805">Transcription regulation</keyword>
<dbReference type="STRING" id="293826.Amet_3818"/>
<dbReference type="EMBL" id="CP000724">
    <property type="protein sequence ID" value="ABR49936.1"/>
    <property type="molecule type" value="Genomic_DNA"/>
</dbReference>
<dbReference type="AlphaFoldDB" id="A6TUR8"/>